<reference evidence="2 3" key="1">
    <citation type="submission" date="2015-01" db="EMBL/GenBank/DDBJ databases">
        <title>The Genome Sequence of Ochroconis gallopava CBS43764.</title>
        <authorList>
            <consortium name="The Broad Institute Genomics Platform"/>
            <person name="Cuomo C."/>
            <person name="de Hoog S."/>
            <person name="Gorbushina A."/>
            <person name="Stielow B."/>
            <person name="Teixiera M."/>
            <person name="Abouelleil A."/>
            <person name="Chapman S.B."/>
            <person name="Priest M."/>
            <person name="Young S.K."/>
            <person name="Wortman J."/>
            <person name="Nusbaum C."/>
            <person name="Birren B."/>
        </authorList>
    </citation>
    <scope>NUCLEOTIDE SEQUENCE [LARGE SCALE GENOMIC DNA]</scope>
    <source>
        <strain evidence="2 3">CBS 43764</strain>
    </source>
</reference>
<dbReference type="EMBL" id="KN847535">
    <property type="protein sequence ID" value="KIW06272.1"/>
    <property type="molecule type" value="Genomic_DNA"/>
</dbReference>
<keyword evidence="3" id="KW-1185">Reference proteome</keyword>
<feature type="signal peptide" evidence="1">
    <location>
        <begin position="1"/>
        <end position="15"/>
    </location>
</feature>
<feature type="chain" id="PRO_5012881493" evidence="1">
    <location>
        <begin position="16"/>
        <end position="243"/>
    </location>
</feature>
<dbReference type="GeneID" id="27310717"/>
<evidence type="ECO:0000313" key="3">
    <source>
        <dbReference type="Proteomes" id="UP000053259"/>
    </source>
</evidence>
<dbReference type="AlphaFoldDB" id="A0A0D1YZZ1"/>
<accession>A0A0D1YZZ1</accession>
<dbReference type="Proteomes" id="UP000053259">
    <property type="component" value="Unassembled WGS sequence"/>
</dbReference>
<keyword evidence="1" id="KW-0732">Signal</keyword>
<gene>
    <name evidence="2" type="ORF">PV09_02744</name>
</gene>
<dbReference type="PANTHER" id="PTHR38049">
    <property type="entry name" value="RICIN B LECTIN DOMAIN-CONTAINING PROTEIN"/>
    <property type="match status" value="1"/>
</dbReference>
<dbReference type="PANTHER" id="PTHR38049:SF1">
    <property type="entry name" value="PROTEIN KINASE DOMAIN-CONTAINING PROTEIN"/>
    <property type="match status" value="1"/>
</dbReference>
<proteinExistence type="predicted"/>
<dbReference type="InParanoid" id="A0A0D1YZZ1"/>
<evidence type="ECO:0000256" key="1">
    <source>
        <dbReference type="SAM" id="SignalP"/>
    </source>
</evidence>
<dbReference type="OrthoDB" id="3928002at2759"/>
<sequence length="243" mass="27937">MAWLGLGVFYGGVITGVPVVTGVAEGVHHQKEQNKEAANQTRMIKFFMDCYCDNDDINGYAVVLKHDKVWLAPKHEETGEPLPLKNAPPPHPFTGFFIMYPDDDRNPRERGLVSTISVDPPMLNWIYVNKDTLELRYGNRTQSIQHIVGPWDWTEDESGIILEGWEGWVAVEEEEREDGLKWALYYDRYDDDLGNGRKVNGRRRLRCSLDRRVLPEEMRKAQELAADEKMQVKSSGDLKTKWG</sequence>
<dbReference type="RefSeq" id="XP_016216141.1">
    <property type="nucleotide sequence ID" value="XM_016355835.1"/>
</dbReference>
<dbReference type="HOGENOM" id="CLU_061230_2_1_1"/>
<name>A0A0D1YZZ1_9PEZI</name>
<dbReference type="VEuPathDB" id="FungiDB:PV09_02744"/>
<organism evidence="2 3">
    <name type="scientific">Verruconis gallopava</name>
    <dbReference type="NCBI Taxonomy" id="253628"/>
    <lineage>
        <taxon>Eukaryota</taxon>
        <taxon>Fungi</taxon>
        <taxon>Dikarya</taxon>
        <taxon>Ascomycota</taxon>
        <taxon>Pezizomycotina</taxon>
        <taxon>Dothideomycetes</taxon>
        <taxon>Pleosporomycetidae</taxon>
        <taxon>Venturiales</taxon>
        <taxon>Sympoventuriaceae</taxon>
        <taxon>Verruconis</taxon>
    </lineage>
</organism>
<evidence type="ECO:0000313" key="2">
    <source>
        <dbReference type="EMBL" id="KIW06272.1"/>
    </source>
</evidence>
<protein>
    <submittedName>
        <fullName evidence="2">Uncharacterized protein</fullName>
    </submittedName>
</protein>
<dbReference type="STRING" id="253628.A0A0D1YZZ1"/>